<evidence type="ECO:0000256" key="2">
    <source>
        <dbReference type="ARBA" id="ARBA00022723"/>
    </source>
</evidence>
<dbReference type="GO" id="GO:0005634">
    <property type="term" value="C:nucleus"/>
    <property type="evidence" value="ECO:0007669"/>
    <property type="project" value="TreeGrafter"/>
</dbReference>
<dbReference type="InterPro" id="IPR045124">
    <property type="entry name" value="Su(sable)-like"/>
</dbReference>
<dbReference type="GO" id="GO:0003723">
    <property type="term" value="F:RNA binding"/>
    <property type="evidence" value="ECO:0007669"/>
    <property type="project" value="InterPro"/>
</dbReference>
<feature type="compositionally biased region" description="Pro residues" evidence="8">
    <location>
        <begin position="181"/>
        <end position="190"/>
    </location>
</feature>
<evidence type="ECO:0000313" key="11">
    <source>
        <dbReference type="Ensembl" id="ENSEBUP00000001276.1"/>
    </source>
</evidence>
<dbReference type="Proteomes" id="UP000694388">
    <property type="component" value="Unplaced"/>
</dbReference>
<keyword evidence="3" id="KW-0677">Repeat</keyword>
<evidence type="ECO:0000256" key="3">
    <source>
        <dbReference type="ARBA" id="ARBA00022737"/>
    </source>
</evidence>
<feature type="compositionally biased region" description="Basic and acidic residues" evidence="8">
    <location>
        <begin position="477"/>
        <end position="492"/>
    </location>
</feature>
<evidence type="ECO:0000256" key="7">
    <source>
        <dbReference type="SAM" id="Coils"/>
    </source>
</evidence>
<dbReference type="InterPro" id="IPR054361">
    <property type="entry name" value="Znf-CCCH_ZC3H4/6/8"/>
</dbReference>
<feature type="region of interest" description="Disordered" evidence="8">
    <location>
        <begin position="99"/>
        <end position="197"/>
    </location>
</feature>
<feature type="compositionally biased region" description="Low complexity" evidence="8">
    <location>
        <begin position="111"/>
        <end position="123"/>
    </location>
</feature>
<name>A0A8C4N241_EPTBU</name>
<reference evidence="11" key="2">
    <citation type="submission" date="2025-09" db="UniProtKB">
        <authorList>
            <consortium name="Ensembl"/>
        </authorList>
    </citation>
    <scope>IDENTIFICATION</scope>
</reference>
<keyword evidence="2 6" id="KW-0479">Metal-binding</keyword>
<feature type="region of interest" description="Disordered" evidence="8">
    <location>
        <begin position="418"/>
        <end position="460"/>
    </location>
</feature>
<feature type="region of interest" description="Disordered" evidence="8">
    <location>
        <begin position="220"/>
        <end position="258"/>
    </location>
</feature>
<evidence type="ECO:0000256" key="1">
    <source>
        <dbReference type="ARBA" id="ARBA00022553"/>
    </source>
</evidence>
<keyword evidence="9" id="KW-0812">Transmembrane</keyword>
<evidence type="ECO:0000256" key="9">
    <source>
        <dbReference type="SAM" id="Phobius"/>
    </source>
</evidence>
<dbReference type="InterPro" id="IPR036855">
    <property type="entry name" value="Znf_CCCH_sf"/>
</dbReference>
<keyword evidence="7" id="KW-0175">Coiled coil</keyword>
<evidence type="ECO:0000313" key="12">
    <source>
        <dbReference type="Proteomes" id="UP000694388"/>
    </source>
</evidence>
<feature type="domain" description="C3H1-type" evidence="10">
    <location>
        <begin position="44"/>
        <end position="67"/>
    </location>
</feature>
<protein>
    <recommendedName>
        <fullName evidence="10">C3H1-type domain-containing protein</fullName>
    </recommendedName>
</protein>
<dbReference type="PANTHER" id="PTHR13119:SF12">
    <property type="entry name" value="PROTEIN SUPPRESSOR OF SABLE"/>
    <property type="match status" value="1"/>
</dbReference>
<feature type="compositionally biased region" description="Pro residues" evidence="8">
    <location>
        <begin position="228"/>
        <end position="246"/>
    </location>
</feature>
<keyword evidence="5 6" id="KW-0862">Zinc</keyword>
<evidence type="ECO:0000256" key="8">
    <source>
        <dbReference type="SAM" id="MobiDB-lite"/>
    </source>
</evidence>
<dbReference type="Gene3D" id="1.20.120.1350">
    <property type="entry name" value="Pneumovirus matrix protein 2 (M2), zinc-binding domain"/>
    <property type="match status" value="1"/>
</dbReference>
<keyword evidence="9" id="KW-1133">Transmembrane helix</keyword>
<keyword evidence="4 6" id="KW-0863">Zinc-finger</keyword>
<dbReference type="InterPro" id="IPR000571">
    <property type="entry name" value="Znf_CCCH"/>
</dbReference>
<dbReference type="GO" id="GO:0008270">
    <property type="term" value="F:zinc ion binding"/>
    <property type="evidence" value="ECO:0007669"/>
    <property type="project" value="UniProtKB-KW"/>
</dbReference>
<dbReference type="PROSITE" id="PS50103">
    <property type="entry name" value="ZF_C3H1"/>
    <property type="match status" value="1"/>
</dbReference>
<dbReference type="SUPFAM" id="SSF90229">
    <property type="entry name" value="CCCH zinc finger"/>
    <property type="match status" value="1"/>
</dbReference>
<organism evidence="11 12">
    <name type="scientific">Eptatretus burgeri</name>
    <name type="common">Inshore hagfish</name>
    <dbReference type="NCBI Taxonomy" id="7764"/>
    <lineage>
        <taxon>Eukaryota</taxon>
        <taxon>Metazoa</taxon>
        <taxon>Chordata</taxon>
        <taxon>Craniata</taxon>
        <taxon>Vertebrata</taxon>
        <taxon>Cyclostomata</taxon>
        <taxon>Myxini</taxon>
        <taxon>Myxiniformes</taxon>
        <taxon>Myxinidae</taxon>
        <taxon>Eptatretinae</taxon>
        <taxon>Eptatretus</taxon>
    </lineage>
</organism>
<dbReference type="AlphaFoldDB" id="A0A8C4N241"/>
<keyword evidence="1" id="KW-0597">Phosphoprotein</keyword>
<dbReference type="GeneTree" id="ENSGT00940000157396"/>
<keyword evidence="9" id="KW-0472">Membrane</keyword>
<dbReference type="Ensembl" id="ENSEBUT00000001598.1">
    <property type="protein sequence ID" value="ENSEBUP00000001276.1"/>
    <property type="gene ID" value="ENSEBUG00000001156.1"/>
</dbReference>
<dbReference type="Pfam" id="PF22623">
    <property type="entry name" value="zf-CCCH_9"/>
    <property type="match status" value="1"/>
</dbReference>
<accession>A0A8C4N241</accession>
<feature type="transmembrane region" description="Helical" evidence="9">
    <location>
        <begin position="12"/>
        <end position="36"/>
    </location>
</feature>
<evidence type="ECO:0000256" key="4">
    <source>
        <dbReference type="ARBA" id="ARBA00022771"/>
    </source>
</evidence>
<keyword evidence="12" id="KW-1185">Reference proteome</keyword>
<dbReference type="SMART" id="SM00356">
    <property type="entry name" value="ZnF_C3H1"/>
    <property type="match status" value="1"/>
</dbReference>
<proteinExistence type="predicted"/>
<feature type="coiled-coil region" evidence="7">
    <location>
        <begin position="64"/>
        <end position="99"/>
    </location>
</feature>
<evidence type="ECO:0000256" key="6">
    <source>
        <dbReference type="PROSITE-ProRule" id="PRU00723"/>
    </source>
</evidence>
<feature type="zinc finger region" description="C3H1-type" evidence="6">
    <location>
        <begin position="44"/>
        <end position="67"/>
    </location>
</feature>
<evidence type="ECO:0000256" key="5">
    <source>
        <dbReference type="ARBA" id="ARBA00022833"/>
    </source>
</evidence>
<dbReference type="GO" id="GO:0045892">
    <property type="term" value="P:negative regulation of DNA-templated transcription"/>
    <property type="evidence" value="ECO:0007669"/>
    <property type="project" value="InterPro"/>
</dbReference>
<feature type="region of interest" description="Disordered" evidence="8">
    <location>
        <begin position="477"/>
        <end position="507"/>
    </location>
</feature>
<evidence type="ECO:0000259" key="10">
    <source>
        <dbReference type="PROSITE" id="PS50103"/>
    </source>
</evidence>
<dbReference type="PANTHER" id="PTHR13119">
    <property type="entry name" value="ZINC FINGER CCCH DOMAIN-CONTAINING PROTEI"/>
    <property type="match status" value="1"/>
</dbReference>
<reference evidence="11" key="1">
    <citation type="submission" date="2025-08" db="UniProtKB">
        <authorList>
            <consortium name="Ensembl"/>
        </authorList>
    </citation>
    <scope>IDENTIFICATION</scope>
</reference>
<sequence>MIFGLKPKIKSKLFYGCCIVFLIPLPCDLCLCLFVLDCCSRDFPCRFFHVSGKCFQGDNCKFSHDALNDDAKEMLQKVLDSEAEAYAEDEKEVEELKKLGITPLPKPPPGIGLLPTPTGPSGYSSGGHHHPPPPHSSPGQRGSHMGPPPSNMGGTGPTGSADGTEGPDCSAEDFDHAEGPDVPPGPPPGPGGCIDRGKKIPSLFEIVVKPTAQLAQKMGVRPGFQGSGPPPPPFPGSDSPMHPPFGPDHMGMHASGQEGMCPGEEMMGYDDTDCMTGDNDMMGHDMMGHDMMGHEMMGPEMMGPPPGMPMMNPMQNMNPMGPPPMCAPMGPPPMGPPPPMMPPPIDMMTGGPPSLPPPPLPPPVIPMPGQLPGPAASVANVASILETLLALQGKANEDGSCLDFNLEQGLTDTNLSRLFDIMGPSGGEGEGRETSGQDGAGADGTGPESSQNERAVRAPDFLPAAQRALFLRIKQREEEREEARKSNRAEGKENEDEGLCLQNTYDS</sequence>
<dbReference type="OMA" id="GHDMMGH"/>